<dbReference type="Proteomes" id="UP000532010">
    <property type="component" value="Unassembled WGS sequence"/>
</dbReference>
<evidence type="ECO:0000313" key="1">
    <source>
        <dbReference type="EMBL" id="MBB3017657.1"/>
    </source>
</evidence>
<name>A0A7W4VJB7_9HYPH</name>
<dbReference type="SUPFAM" id="SSF56300">
    <property type="entry name" value="Metallo-dependent phosphatases"/>
    <property type="match status" value="1"/>
</dbReference>
<reference evidence="1 2" key="1">
    <citation type="submission" date="2020-08" db="EMBL/GenBank/DDBJ databases">
        <title>The Agave Microbiome: Exploring the role of microbial communities in plant adaptations to desert environments.</title>
        <authorList>
            <person name="Partida-Martinez L.P."/>
        </authorList>
    </citation>
    <scope>NUCLEOTIDE SEQUENCE [LARGE SCALE GENOMIC DNA]</scope>
    <source>
        <strain evidence="1 2">AT3.9</strain>
    </source>
</reference>
<organism evidence="1 2">
    <name type="scientific">Microvirga lupini</name>
    <dbReference type="NCBI Taxonomy" id="420324"/>
    <lineage>
        <taxon>Bacteria</taxon>
        <taxon>Pseudomonadati</taxon>
        <taxon>Pseudomonadota</taxon>
        <taxon>Alphaproteobacteria</taxon>
        <taxon>Hyphomicrobiales</taxon>
        <taxon>Methylobacteriaceae</taxon>
        <taxon>Microvirga</taxon>
    </lineage>
</organism>
<dbReference type="RefSeq" id="WP_183447130.1">
    <property type="nucleotide sequence ID" value="NZ_JACHWB010000001.1"/>
</dbReference>
<dbReference type="AlphaFoldDB" id="A0A7W4VJB7"/>
<dbReference type="Gene3D" id="3.60.21.10">
    <property type="match status" value="1"/>
</dbReference>
<protein>
    <submittedName>
        <fullName evidence="1">Uncharacterized protein</fullName>
    </submittedName>
</protein>
<accession>A0A7W4VJB7</accession>
<dbReference type="EMBL" id="JACHWB010000001">
    <property type="protein sequence ID" value="MBB3017657.1"/>
    <property type="molecule type" value="Genomic_DNA"/>
</dbReference>
<comment type="caution">
    <text evidence="1">The sequence shown here is derived from an EMBL/GenBank/DDBJ whole genome shotgun (WGS) entry which is preliminary data.</text>
</comment>
<proteinExistence type="predicted"/>
<sequence length="368" mass="41155">MECIRANLTGKQAAAKLGIHERVYFSRKAALVKKGFSPEHDMVHTVPDGFLVKGVSTYYDVDGKPRGQWVKSQVDRERQIELLREACEAMVEELPKLKPRKDNGQYLSHLMATYPIGDAHIGMRAWAEETQGQNWDLEIGERIQCGAMAALVEMSPPAEKAVIINLGDWFHADNMEGTTSRSGHILDMDGRYAKMIRVGIKVMRQCIESALGKHRTVRVINVIGNHDDTGAIWLGIALGHIYANEPRVEIDNSPAPFMYVEHGKVLIGMHHGHTCKPDRLPGVMAADQAKAWGRTEYRYWFLGHVHHQSVKEYAGVTVESFNTLTAKDAYAAWGGYRAQQNMKCIVMHSEFGEVARHIVNPAMLEGAA</sequence>
<dbReference type="InterPro" id="IPR029052">
    <property type="entry name" value="Metallo-depent_PP-like"/>
</dbReference>
<evidence type="ECO:0000313" key="2">
    <source>
        <dbReference type="Proteomes" id="UP000532010"/>
    </source>
</evidence>
<gene>
    <name evidence="1" type="ORF">FHR70_000697</name>
</gene>
<keyword evidence="2" id="KW-1185">Reference proteome</keyword>